<dbReference type="CDD" id="cd17503">
    <property type="entry name" value="MFS_LmrB_MDR_like"/>
    <property type="match status" value="1"/>
</dbReference>
<keyword evidence="7 9" id="KW-0472">Membrane</keyword>
<feature type="transmembrane region" description="Helical" evidence="9">
    <location>
        <begin position="77"/>
        <end position="96"/>
    </location>
</feature>
<feature type="transmembrane region" description="Helical" evidence="9">
    <location>
        <begin position="397"/>
        <end position="419"/>
    </location>
</feature>
<proteinExistence type="inferred from homology"/>
<dbReference type="NCBIfam" id="TIGR00711">
    <property type="entry name" value="efflux_EmrB"/>
    <property type="match status" value="1"/>
</dbReference>
<feature type="transmembrane region" description="Helical" evidence="9">
    <location>
        <begin position="439"/>
        <end position="458"/>
    </location>
</feature>
<evidence type="ECO:0000256" key="7">
    <source>
        <dbReference type="ARBA" id="ARBA00023136"/>
    </source>
</evidence>
<gene>
    <name evidence="11" type="ORF">KDL01_00400</name>
</gene>
<keyword evidence="12" id="KW-1185">Reference proteome</keyword>
<dbReference type="GO" id="GO:0005886">
    <property type="term" value="C:plasma membrane"/>
    <property type="evidence" value="ECO:0007669"/>
    <property type="project" value="UniProtKB-SubCell"/>
</dbReference>
<feature type="transmembrane region" description="Helical" evidence="9">
    <location>
        <begin position="334"/>
        <end position="351"/>
    </location>
</feature>
<evidence type="ECO:0000256" key="5">
    <source>
        <dbReference type="ARBA" id="ARBA00022692"/>
    </source>
</evidence>
<dbReference type="Pfam" id="PF07690">
    <property type="entry name" value="MFS_1"/>
    <property type="match status" value="1"/>
</dbReference>
<feature type="transmembrane region" description="Helical" evidence="9">
    <location>
        <begin position="266"/>
        <end position="285"/>
    </location>
</feature>
<protein>
    <submittedName>
        <fullName evidence="11">Multidrug efflux MFS transporter</fullName>
    </submittedName>
</protein>
<comment type="caution">
    <text evidence="11">The sequence shown here is derived from an EMBL/GenBank/DDBJ whole genome shotgun (WGS) entry which is preliminary data.</text>
</comment>
<dbReference type="Proteomes" id="UP000675781">
    <property type="component" value="Unassembled WGS sequence"/>
</dbReference>
<evidence type="ECO:0000313" key="12">
    <source>
        <dbReference type="Proteomes" id="UP000675781"/>
    </source>
</evidence>
<comment type="similarity">
    <text evidence="2">Belongs to the major facilitator superfamily. EmrB family.</text>
</comment>
<evidence type="ECO:0000256" key="4">
    <source>
        <dbReference type="ARBA" id="ARBA00022475"/>
    </source>
</evidence>
<feature type="transmembrane region" description="Helical" evidence="9">
    <location>
        <begin position="306"/>
        <end position="328"/>
    </location>
</feature>
<dbReference type="InterPro" id="IPR020846">
    <property type="entry name" value="MFS_dom"/>
</dbReference>
<dbReference type="EMBL" id="JAGSOG010000001">
    <property type="protein sequence ID" value="MBR7831696.1"/>
    <property type="molecule type" value="Genomic_DNA"/>
</dbReference>
<feature type="transmembrane region" description="Helical" evidence="9">
    <location>
        <begin position="237"/>
        <end position="260"/>
    </location>
</feature>
<feature type="transmembrane region" description="Helical" evidence="9">
    <location>
        <begin position="196"/>
        <end position="216"/>
    </location>
</feature>
<sequence length="499" mass="51212">MAATPTSPAANPAGAAGPASAASAAKPTKPAAEKLDPAVVKTALILIVGAMAVIFDTTIVSVALHTLALRLHTSVTTIQWVTTGYLLALGIAVPLSTWGLQRFGGKRLWIFSLAVFLAGSIGASLAWNVGSLIGWRVVQGLGGGLMLPLLSTLIFQAAGGKALGRLVTYVALPALLGPILGPVVGGAILTHLSWRFMFWVNVPFCVVGIVLAWRHLKLEAPARPDAAAGRPKLDVPGLLLLAPGTCATLLGLADAGTAAGFAHPNVVIPLAIGVALLAAFTGYALRAGHPLVEIRLLAKRSVASSSAVLFFSGFALYGAMLLLPLYYQDIRGDSALTAGATLIPQGVGAVLSRSVAGSNIDRVGARLIAVLGFVLVAAATVPFALAGPHTSEWQLAGWLVLRGFGLGAVTMPVMVAGYIGLDKQQIPHSSVVTRTAQQLGGSFGTAVLAVILEGALVTHPTAPVDAFHQAFWWSVGFSGVAVLLSLWLPGARPSARQNA</sequence>
<dbReference type="RefSeq" id="WP_212526227.1">
    <property type="nucleotide sequence ID" value="NZ_JAGSOG010000001.1"/>
</dbReference>
<keyword evidence="4" id="KW-1003">Cell membrane</keyword>
<feature type="transmembrane region" description="Helical" evidence="9">
    <location>
        <begin position="167"/>
        <end position="190"/>
    </location>
</feature>
<dbReference type="InterPro" id="IPR004638">
    <property type="entry name" value="EmrB-like"/>
</dbReference>
<keyword evidence="5 9" id="KW-0812">Transmembrane</keyword>
<organism evidence="11 12">
    <name type="scientific">Actinospica durhamensis</name>
    <dbReference type="NCBI Taxonomy" id="1508375"/>
    <lineage>
        <taxon>Bacteria</taxon>
        <taxon>Bacillati</taxon>
        <taxon>Actinomycetota</taxon>
        <taxon>Actinomycetes</taxon>
        <taxon>Catenulisporales</taxon>
        <taxon>Actinospicaceae</taxon>
        <taxon>Actinospica</taxon>
    </lineage>
</organism>
<evidence type="ECO:0000259" key="10">
    <source>
        <dbReference type="PROSITE" id="PS50850"/>
    </source>
</evidence>
<dbReference type="InterPro" id="IPR011701">
    <property type="entry name" value="MFS"/>
</dbReference>
<feature type="transmembrane region" description="Helical" evidence="9">
    <location>
        <begin position="108"/>
        <end position="127"/>
    </location>
</feature>
<dbReference type="InterPro" id="IPR036259">
    <property type="entry name" value="MFS_trans_sf"/>
</dbReference>
<dbReference type="Gene3D" id="1.20.1250.20">
    <property type="entry name" value="MFS general substrate transporter like domains"/>
    <property type="match status" value="2"/>
</dbReference>
<dbReference type="PANTHER" id="PTHR42718:SF9">
    <property type="entry name" value="MAJOR FACILITATOR SUPERFAMILY MULTIDRUG TRANSPORTER MFSC"/>
    <property type="match status" value="1"/>
</dbReference>
<accession>A0A941EI53</accession>
<feature type="transmembrane region" description="Helical" evidence="9">
    <location>
        <begin position="133"/>
        <end position="155"/>
    </location>
</feature>
<reference evidence="11" key="1">
    <citation type="submission" date="2021-04" db="EMBL/GenBank/DDBJ databases">
        <title>Genome based classification of Actinospica acidithermotolerans sp. nov., an actinobacterium isolated from an Indonesian hot spring.</title>
        <authorList>
            <person name="Kusuma A.B."/>
            <person name="Putra K.E."/>
            <person name="Nafisah S."/>
            <person name="Loh J."/>
            <person name="Nouioui I."/>
            <person name="Goodfellow M."/>
        </authorList>
    </citation>
    <scope>NUCLEOTIDE SEQUENCE</scope>
    <source>
        <strain evidence="11">CSCA 57</strain>
    </source>
</reference>
<feature type="domain" description="Major facilitator superfamily (MFS) profile" evidence="10">
    <location>
        <begin position="42"/>
        <end position="493"/>
    </location>
</feature>
<feature type="region of interest" description="Disordered" evidence="8">
    <location>
        <begin position="1"/>
        <end position="22"/>
    </location>
</feature>
<dbReference type="SUPFAM" id="SSF103473">
    <property type="entry name" value="MFS general substrate transporter"/>
    <property type="match status" value="1"/>
</dbReference>
<evidence type="ECO:0000313" key="11">
    <source>
        <dbReference type="EMBL" id="MBR7831696.1"/>
    </source>
</evidence>
<evidence type="ECO:0000256" key="3">
    <source>
        <dbReference type="ARBA" id="ARBA00022448"/>
    </source>
</evidence>
<feature type="transmembrane region" description="Helical" evidence="9">
    <location>
        <begin position="363"/>
        <end position="385"/>
    </location>
</feature>
<dbReference type="GO" id="GO:0022857">
    <property type="term" value="F:transmembrane transporter activity"/>
    <property type="evidence" value="ECO:0007669"/>
    <property type="project" value="InterPro"/>
</dbReference>
<keyword evidence="6 9" id="KW-1133">Transmembrane helix</keyword>
<keyword evidence="3" id="KW-0813">Transport</keyword>
<feature type="transmembrane region" description="Helical" evidence="9">
    <location>
        <begin position="470"/>
        <end position="488"/>
    </location>
</feature>
<name>A0A941EI53_9ACTN</name>
<dbReference type="AlphaFoldDB" id="A0A941EI53"/>
<evidence type="ECO:0000256" key="1">
    <source>
        <dbReference type="ARBA" id="ARBA00004651"/>
    </source>
</evidence>
<dbReference type="PROSITE" id="PS50850">
    <property type="entry name" value="MFS"/>
    <property type="match status" value="1"/>
</dbReference>
<evidence type="ECO:0000256" key="8">
    <source>
        <dbReference type="SAM" id="MobiDB-lite"/>
    </source>
</evidence>
<evidence type="ECO:0000256" key="6">
    <source>
        <dbReference type="ARBA" id="ARBA00022989"/>
    </source>
</evidence>
<evidence type="ECO:0000256" key="2">
    <source>
        <dbReference type="ARBA" id="ARBA00008537"/>
    </source>
</evidence>
<comment type="subcellular location">
    <subcellularLocation>
        <location evidence="1">Cell membrane</location>
        <topology evidence="1">Multi-pass membrane protein</topology>
    </subcellularLocation>
</comment>
<dbReference type="PANTHER" id="PTHR42718">
    <property type="entry name" value="MAJOR FACILITATOR SUPERFAMILY MULTIDRUG TRANSPORTER MFSC"/>
    <property type="match status" value="1"/>
</dbReference>
<evidence type="ECO:0000256" key="9">
    <source>
        <dbReference type="SAM" id="Phobius"/>
    </source>
</evidence>
<feature type="transmembrane region" description="Helical" evidence="9">
    <location>
        <begin position="43"/>
        <end position="65"/>
    </location>
</feature>